<dbReference type="InterPro" id="IPR016181">
    <property type="entry name" value="Acyl_CoA_acyltransferase"/>
</dbReference>
<feature type="domain" description="N-acetyltransferase" evidence="1">
    <location>
        <begin position="6"/>
        <end position="132"/>
    </location>
</feature>
<protein>
    <submittedName>
        <fullName evidence="2">Acetyltransferase (GNAT) domain-containing protein</fullName>
    </submittedName>
</protein>
<dbReference type="CDD" id="cd04301">
    <property type="entry name" value="NAT_SF"/>
    <property type="match status" value="1"/>
</dbReference>
<dbReference type="EMBL" id="FNGA01000002">
    <property type="protein sequence ID" value="SDK89993.1"/>
    <property type="molecule type" value="Genomic_DNA"/>
</dbReference>
<keyword evidence="3" id="KW-1185">Reference proteome</keyword>
<accession>A0A1G9FPD3</accession>
<dbReference type="Proteomes" id="UP000199053">
    <property type="component" value="Unassembled WGS sequence"/>
</dbReference>
<dbReference type="Pfam" id="PF13508">
    <property type="entry name" value="Acetyltransf_7"/>
    <property type="match status" value="1"/>
</dbReference>
<dbReference type="STRING" id="246191.SAMN05660337_1634"/>
<keyword evidence="2" id="KW-0808">Transferase</keyword>
<dbReference type="InterPro" id="IPR053144">
    <property type="entry name" value="Acetyltransferase_Butenolide"/>
</dbReference>
<gene>
    <name evidence="2" type="ORF">SAMN05660337_1634</name>
</gene>
<dbReference type="AlphaFoldDB" id="A0A1G9FPD3"/>
<sequence length="132" mass="15127">MAITYSWTKDLSPEELEKLFLSVDWESGNYPQKLQKAMFNSHKVYSAWDGDTLIGLINSMTDTVLTVYFQYLVVHPDFQGHGIGKKLVDTMLDIYSDIPRKVLISMNEKVGFYEHCGFTHHADKAPMFVSTL</sequence>
<evidence type="ECO:0000313" key="2">
    <source>
        <dbReference type="EMBL" id="SDK89993.1"/>
    </source>
</evidence>
<dbReference type="InterPro" id="IPR000182">
    <property type="entry name" value="GNAT_dom"/>
</dbReference>
<dbReference type="PANTHER" id="PTHR43233">
    <property type="entry name" value="FAMILY N-ACETYLTRANSFERASE, PUTATIVE (AFU_ORTHOLOGUE AFUA_6G03350)-RELATED"/>
    <property type="match status" value="1"/>
</dbReference>
<dbReference type="OrthoDB" id="9775804at2"/>
<proteinExistence type="predicted"/>
<organism evidence="2 3">
    <name type="scientific">Maridesulfovibrio ferrireducens</name>
    <dbReference type="NCBI Taxonomy" id="246191"/>
    <lineage>
        <taxon>Bacteria</taxon>
        <taxon>Pseudomonadati</taxon>
        <taxon>Thermodesulfobacteriota</taxon>
        <taxon>Desulfovibrionia</taxon>
        <taxon>Desulfovibrionales</taxon>
        <taxon>Desulfovibrionaceae</taxon>
        <taxon>Maridesulfovibrio</taxon>
    </lineage>
</organism>
<evidence type="ECO:0000313" key="3">
    <source>
        <dbReference type="Proteomes" id="UP000199053"/>
    </source>
</evidence>
<name>A0A1G9FPD3_9BACT</name>
<dbReference type="Gene3D" id="3.40.630.30">
    <property type="match status" value="1"/>
</dbReference>
<evidence type="ECO:0000259" key="1">
    <source>
        <dbReference type="PROSITE" id="PS51186"/>
    </source>
</evidence>
<dbReference type="RefSeq" id="WP_092159945.1">
    <property type="nucleotide sequence ID" value="NZ_FNGA01000002.1"/>
</dbReference>
<dbReference type="GO" id="GO:0016747">
    <property type="term" value="F:acyltransferase activity, transferring groups other than amino-acyl groups"/>
    <property type="evidence" value="ECO:0007669"/>
    <property type="project" value="InterPro"/>
</dbReference>
<reference evidence="3" key="1">
    <citation type="submission" date="2016-10" db="EMBL/GenBank/DDBJ databases">
        <authorList>
            <person name="Varghese N."/>
            <person name="Submissions S."/>
        </authorList>
    </citation>
    <scope>NUCLEOTIDE SEQUENCE [LARGE SCALE GENOMIC DNA]</scope>
    <source>
        <strain evidence="3">DSM 16995</strain>
    </source>
</reference>
<dbReference type="PROSITE" id="PS51186">
    <property type="entry name" value="GNAT"/>
    <property type="match status" value="1"/>
</dbReference>
<dbReference type="PANTHER" id="PTHR43233:SF1">
    <property type="entry name" value="FAMILY N-ACETYLTRANSFERASE, PUTATIVE (AFU_ORTHOLOGUE AFUA_6G03350)-RELATED"/>
    <property type="match status" value="1"/>
</dbReference>
<dbReference type="SUPFAM" id="SSF55729">
    <property type="entry name" value="Acyl-CoA N-acyltransferases (Nat)"/>
    <property type="match status" value="1"/>
</dbReference>